<dbReference type="EMBL" id="ODYU01010082">
    <property type="protein sequence ID" value="SOQ54934.1"/>
    <property type="molecule type" value="Genomic_DNA"/>
</dbReference>
<dbReference type="AlphaFoldDB" id="A0A2H1WR73"/>
<name>A0A2H1WR73_SPOFR</name>
<proteinExistence type="predicted"/>
<organism evidence="1">
    <name type="scientific">Spodoptera frugiperda</name>
    <name type="common">Fall armyworm</name>
    <dbReference type="NCBI Taxonomy" id="7108"/>
    <lineage>
        <taxon>Eukaryota</taxon>
        <taxon>Metazoa</taxon>
        <taxon>Ecdysozoa</taxon>
        <taxon>Arthropoda</taxon>
        <taxon>Hexapoda</taxon>
        <taxon>Insecta</taxon>
        <taxon>Pterygota</taxon>
        <taxon>Neoptera</taxon>
        <taxon>Endopterygota</taxon>
        <taxon>Lepidoptera</taxon>
        <taxon>Glossata</taxon>
        <taxon>Ditrysia</taxon>
        <taxon>Noctuoidea</taxon>
        <taxon>Noctuidae</taxon>
        <taxon>Amphipyrinae</taxon>
        <taxon>Spodoptera</taxon>
    </lineage>
</organism>
<gene>
    <name evidence="1" type="ORF">SFRICE_032041</name>
</gene>
<protein>
    <submittedName>
        <fullName evidence="1">SFRICE_032041</fullName>
    </submittedName>
</protein>
<evidence type="ECO:0000313" key="1">
    <source>
        <dbReference type="EMBL" id="SOQ54934.1"/>
    </source>
</evidence>
<reference evidence="1" key="1">
    <citation type="submission" date="2016-07" db="EMBL/GenBank/DDBJ databases">
        <authorList>
            <person name="Bretaudeau A."/>
        </authorList>
    </citation>
    <scope>NUCLEOTIDE SEQUENCE</scope>
    <source>
        <strain evidence="1">Rice</strain>
        <tissue evidence="1">Whole body</tissue>
    </source>
</reference>
<accession>A0A2H1WR73</accession>
<sequence>MTLPHSRIFSWVVCAFTNIQVHIYMTPRPKTTICGSHKELLLAGIEPATCCPAAGYPATRQPCSRNFYGVEFFAGVEPCCGTKCAAPITLLFNLLNTRFPSNLEIPNPQRACNALVTPLVFRVSMGGGDCLPSADHSACLQAYIMELSGFFLCRRCVYKHTSSHTHDIQTRNNNLWITQRVAPCGNRSRYTLHGSQLPSHRANRAFKRNRL</sequence>